<dbReference type="AlphaFoldDB" id="R7RYW4"/>
<dbReference type="eggNOG" id="ENOG502SPG5">
    <property type="taxonomic scope" value="Eukaryota"/>
</dbReference>
<dbReference type="Proteomes" id="UP000053927">
    <property type="component" value="Unassembled WGS sequence"/>
</dbReference>
<proteinExistence type="predicted"/>
<dbReference type="RefSeq" id="XP_007311464.1">
    <property type="nucleotide sequence ID" value="XM_007311402.1"/>
</dbReference>
<gene>
    <name evidence="1" type="ORF">STEHIDRAFT_135760</name>
</gene>
<dbReference type="KEGG" id="shs:STEHIDRAFT_135760"/>
<keyword evidence="2" id="KW-1185">Reference proteome</keyword>
<dbReference type="EMBL" id="JH687404">
    <property type="protein sequence ID" value="EIM79512.1"/>
    <property type="molecule type" value="Genomic_DNA"/>
</dbReference>
<dbReference type="OrthoDB" id="2205812at2759"/>
<dbReference type="OMA" id="ARWENTH"/>
<dbReference type="GeneID" id="18798472"/>
<accession>R7RYW4</accession>
<organism evidence="1 2">
    <name type="scientific">Stereum hirsutum (strain FP-91666)</name>
    <name type="common">White-rot fungus</name>
    <dbReference type="NCBI Taxonomy" id="721885"/>
    <lineage>
        <taxon>Eukaryota</taxon>
        <taxon>Fungi</taxon>
        <taxon>Dikarya</taxon>
        <taxon>Basidiomycota</taxon>
        <taxon>Agaricomycotina</taxon>
        <taxon>Agaricomycetes</taxon>
        <taxon>Russulales</taxon>
        <taxon>Stereaceae</taxon>
        <taxon>Stereum</taxon>
    </lineage>
</organism>
<name>R7RYW4_STEHR</name>
<evidence type="ECO:0008006" key="3">
    <source>
        <dbReference type="Google" id="ProtNLM"/>
    </source>
</evidence>
<protein>
    <recommendedName>
        <fullName evidence="3">Reverse transcriptase domain-containing protein</fullName>
    </recommendedName>
</protein>
<sequence length="233" mass="26190">MLRNSELQGMRIPGVADKIITTLFADDTTVYLSKHDSFESLQTILDKWCQVSGAKFNVPKTEIIPVGTTQYRKDFYDERRMGPHQTPIADNIHILKDGEAARILGGWVGNKTNHGAPWARIVEKIEASLKRWNRTYPTMEGRRLIVQMIVGGMTQYLTKIQGMPIDIETHLTKIIRTFMWNGESTPSIALDTLMKPKPSGGMNLLHLKARNEAIELTNLGEGTPHTVPTEVVP</sequence>
<evidence type="ECO:0000313" key="1">
    <source>
        <dbReference type="EMBL" id="EIM79512.1"/>
    </source>
</evidence>
<reference evidence="2" key="1">
    <citation type="journal article" date="2012" name="Science">
        <title>The Paleozoic origin of enzymatic lignin decomposition reconstructed from 31 fungal genomes.</title>
        <authorList>
            <person name="Floudas D."/>
            <person name="Binder M."/>
            <person name="Riley R."/>
            <person name="Barry K."/>
            <person name="Blanchette R.A."/>
            <person name="Henrissat B."/>
            <person name="Martinez A.T."/>
            <person name="Otillar R."/>
            <person name="Spatafora J.W."/>
            <person name="Yadav J.S."/>
            <person name="Aerts A."/>
            <person name="Benoit I."/>
            <person name="Boyd A."/>
            <person name="Carlson A."/>
            <person name="Copeland A."/>
            <person name="Coutinho P.M."/>
            <person name="de Vries R.P."/>
            <person name="Ferreira P."/>
            <person name="Findley K."/>
            <person name="Foster B."/>
            <person name="Gaskell J."/>
            <person name="Glotzer D."/>
            <person name="Gorecki P."/>
            <person name="Heitman J."/>
            <person name="Hesse C."/>
            <person name="Hori C."/>
            <person name="Igarashi K."/>
            <person name="Jurgens J.A."/>
            <person name="Kallen N."/>
            <person name="Kersten P."/>
            <person name="Kohler A."/>
            <person name="Kuees U."/>
            <person name="Kumar T.K.A."/>
            <person name="Kuo A."/>
            <person name="LaButti K."/>
            <person name="Larrondo L.F."/>
            <person name="Lindquist E."/>
            <person name="Ling A."/>
            <person name="Lombard V."/>
            <person name="Lucas S."/>
            <person name="Lundell T."/>
            <person name="Martin R."/>
            <person name="McLaughlin D.J."/>
            <person name="Morgenstern I."/>
            <person name="Morin E."/>
            <person name="Murat C."/>
            <person name="Nagy L.G."/>
            <person name="Nolan M."/>
            <person name="Ohm R.A."/>
            <person name="Patyshakuliyeva A."/>
            <person name="Rokas A."/>
            <person name="Ruiz-Duenas F.J."/>
            <person name="Sabat G."/>
            <person name="Salamov A."/>
            <person name="Samejima M."/>
            <person name="Schmutz J."/>
            <person name="Slot J.C."/>
            <person name="St John F."/>
            <person name="Stenlid J."/>
            <person name="Sun H."/>
            <person name="Sun S."/>
            <person name="Syed K."/>
            <person name="Tsang A."/>
            <person name="Wiebenga A."/>
            <person name="Young D."/>
            <person name="Pisabarro A."/>
            <person name="Eastwood D.C."/>
            <person name="Martin F."/>
            <person name="Cullen D."/>
            <person name="Grigoriev I.V."/>
            <person name="Hibbett D.S."/>
        </authorList>
    </citation>
    <scope>NUCLEOTIDE SEQUENCE [LARGE SCALE GENOMIC DNA]</scope>
    <source>
        <strain evidence="2">FP-91666</strain>
    </source>
</reference>
<evidence type="ECO:0000313" key="2">
    <source>
        <dbReference type="Proteomes" id="UP000053927"/>
    </source>
</evidence>